<accession>A0AC58S6T3</accession>
<gene>
    <name evidence="2" type="primary">LOC107781067</name>
</gene>
<reference evidence="1" key="1">
    <citation type="journal article" date="2014" name="Nat. Commun.">
        <title>The tobacco genome sequence and its comparison with those of tomato and potato.</title>
        <authorList>
            <person name="Sierro N."/>
            <person name="Battey J.N."/>
            <person name="Ouadi S."/>
            <person name="Bakaher N."/>
            <person name="Bovet L."/>
            <person name="Willig A."/>
            <person name="Goepfert S."/>
            <person name="Peitsch M.C."/>
            <person name="Ivanov N.V."/>
        </authorList>
    </citation>
    <scope>NUCLEOTIDE SEQUENCE [LARGE SCALE GENOMIC DNA]</scope>
</reference>
<evidence type="ECO:0000313" key="1">
    <source>
        <dbReference type="Proteomes" id="UP000790787"/>
    </source>
</evidence>
<dbReference type="RefSeq" id="XP_075080697.1">
    <property type="nucleotide sequence ID" value="XM_075224596.1"/>
</dbReference>
<evidence type="ECO:0000313" key="2">
    <source>
        <dbReference type="RefSeq" id="XP_075080697.1"/>
    </source>
</evidence>
<proteinExistence type="predicted"/>
<keyword evidence="1" id="KW-1185">Reference proteome</keyword>
<dbReference type="Proteomes" id="UP000790787">
    <property type="component" value="Chromosome 11"/>
</dbReference>
<organism evidence="1 2">
    <name type="scientific">Nicotiana tabacum</name>
    <name type="common">Common tobacco</name>
    <dbReference type="NCBI Taxonomy" id="4097"/>
    <lineage>
        <taxon>Eukaryota</taxon>
        <taxon>Viridiplantae</taxon>
        <taxon>Streptophyta</taxon>
        <taxon>Embryophyta</taxon>
        <taxon>Tracheophyta</taxon>
        <taxon>Spermatophyta</taxon>
        <taxon>Magnoliopsida</taxon>
        <taxon>eudicotyledons</taxon>
        <taxon>Gunneridae</taxon>
        <taxon>Pentapetalae</taxon>
        <taxon>asterids</taxon>
        <taxon>lamiids</taxon>
        <taxon>Solanales</taxon>
        <taxon>Solanaceae</taxon>
        <taxon>Nicotianoideae</taxon>
        <taxon>Nicotianeae</taxon>
        <taxon>Nicotiana</taxon>
    </lineage>
</organism>
<name>A0AC58S6T3_TOBAC</name>
<protein>
    <submittedName>
        <fullName evidence="2">Heavy metal-associated isoprenylated plant protein 7-like</fullName>
    </submittedName>
</protein>
<reference evidence="2" key="2">
    <citation type="submission" date="2025-08" db="UniProtKB">
        <authorList>
            <consortium name="RefSeq"/>
        </authorList>
    </citation>
    <scope>IDENTIFICATION</scope>
    <source>
        <tissue evidence="2">Leaf</tissue>
    </source>
</reference>
<sequence>MEVSTMFCPLQPPPVITVVLNVQMHCDACAQALQKRIRKIKGVESVTTDLVKNQVVVKGVIDSEKIANDVYKRTGKQVSVVKNEEKKEEAEKKEEEKKDKEEKKQGEAEESKGEDDLLENGPIATVFVATVI</sequence>